<feature type="coiled-coil region" evidence="4">
    <location>
        <begin position="214"/>
        <end position="241"/>
    </location>
</feature>
<reference evidence="6 7" key="1">
    <citation type="submission" date="2016-10" db="EMBL/GenBank/DDBJ databases">
        <authorList>
            <person name="de Groot N.N."/>
        </authorList>
    </citation>
    <scope>NUCLEOTIDE SEQUENCE [LARGE SCALE GENOMIC DNA]</scope>
    <source>
        <strain evidence="6 7">DSM 26515</strain>
    </source>
</reference>
<evidence type="ECO:0000313" key="6">
    <source>
        <dbReference type="EMBL" id="SEI80366.1"/>
    </source>
</evidence>
<dbReference type="InterPro" id="IPR010123">
    <property type="entry name" value="PHA_synth_III_E"/>
</dbReference>
<evidence type="ECO:0000256" key="5">
    <source>
        <dbReference type="SAM" id="MobiDB-lite"/>
    </source>
</evidence>
<dbReference type="OrthoDB" id="6115526at2"/>
<protein>
    <recommendedName>
        <fullName evidence="2">Poly(3-hydroxyalkanoate) polymerase subunit PhaE</fullName>
    </recommendedName>
</protein>
<evidence type="ECO:0000256" key="1">
    <source>
        <dbReference type="ARBA" id="ARBA00004683"/>
    </source>
</evidence>
<feature type="compositionally biased region" description="Basic residues" evidence="5">
    <location>
        <begin position="272"/>
        <end position="281"/>
    </location>
</feature>
<keyword evidence="7" id="KW-1185">Reference proteome</keyword>
<keyword evidence="3" id="KW-0583">PHB biosynthesis</keyword>
<dbReference type="RefSeq" id="WP_091336517.1">
    <property type="nucleotide sequence ID" value="NZ_FNYC01000003.1"/>
</dbReference>
<keyword evidence="4" id="KW-0175">Coiled coil</keyword>
<evidence type="ECO:0000313" key="7">
    <source>
        <dbReference type="Proteomes" id="UP000199420"/>
    </source>
</evidence>
<name>A0A1H6TM27_9GAMM</name>
<evidence type="ECO:0000256" key="4">
    <source>
        <dbReference type="SAM" id="Coils"/>
    </source>
</evidence>
<sequence>MTAQNPFTDFETLGRQVWEAWSRQWAGPAAPPAANASLPGVEGLKSYLDWMQQTAAMAGQGGHVSPPSPFAGWTMPGMGTPPMGLDALRSLLGTPAFGPGREQQAQQQALMRALLDHQQANARYQELLARAQAQGTQRVQRKLAEPGFQVDSLKAMYDLWVDALEDAYAEIALSDEFREAYAAQGNTQMRVRQLQQQQVEQWCRDAGLPTRSEVATLGQRLQELRRDVRRMQAAKEAVAATSAAAKAVKTAKRRASAKPAGSTMDRPATRAATRRAPRKPR</sequence>
<dbReference type="GO" id="GO:0042619">
    <property type="term" value="P:poly-hydroxybutyrate biosynthetic process"/>
    <property type="evidence" value="ECO:0007669"/>
    <property type="project" value="UniProtKB-KW"/>
</dbReference>
<gene>
    <name evidence="6" type="ORF">SAMN04487997_1662</name>
</gene>
<evidence type="ECO:0000256" key="3">
    <source>
        <dbReference type="ARBA" id="ARBA00022752"/>
    </source>
</evidence>
<evidence type="ECO:0000256" key="2">
    <source>
        <dbReference type="ARBA" id="ARBA00019066"/>
    </source>
</evidence>
<dbReference type="STRING" id="529704.SAMN02927913_2062"/>
<dbReference type="AlphaFoldDB" id="A0A1H6TM27"/>
<dbReference type="EMBL" id="FNYC01000003">
    <property type="protein sequence ID" value="SEI80366.1"/>
    <property type="molecule type" value="Genomic_DNA"/>
</dbReference>
<organism evidence="6 7">
    <name type="scientific">Frateuria terrea</name>
    <dbReference type="NCBI Taxonomy" id="529704"/>
    <lineage>
        <taxon>Bacteria</taxon>
        <taxon>Pseudomonadati</taxon>
        <taxon>Pseudomonadota</taxon>
        <taxon>Gammaproteobacteria</taxon>
        <taxon>Lysobacterales</taxon>
        <taxon>Rhodanobacteraceae</taxon>
        <taxon>Frateuria</taxon>
    </lineage>
</organism>
<proteinExistence type="predicted"/>
<accession>A0A1H6TM27</accession>
<dbReference type="Pfam" id="PF09712">
    <property type="entry name" value="PHA_synth_III_E"/>
    <property type="match status" value="1"/>
</dbReference>
<dbReference type="UniPathway" id="UPA00917"/>
<feature type="region of interest" description="Disordered" evidence="5">
    <location>
        <begin position="243"/>
        <end position="281"/>
    </location>
</feature>
<dbReference type="Proteomes" id="UP000199420">
    <property type="component" value="Unassembled WGS sequence"/>
</dbReference>
<comment type="pathway">
    <text evidence="1">Biopolymer metabolism; poly-(R)-3-hydroxybutanoate biosynthesis.</text>
</comment>